<accession>A0ABS2K946</accession>
<dbReference type="RefSeq" id="WP_204684246.1">
    <property type="nucleotide sequence ID" value="NZ_BSNR01000014.1"/>
</dbReference>
<feature type="chain" id="PRO_5047486600" description="DUF1579 domain-containing protein" evidence="1">
    <location>
        <begin position="28"/>
        <end position="195"/>
    </location>
</feature>
<comment type="caution">
    <text evidence="2">The sequence shown here is derived from an EMBL/GenBank/DDBJ whole genome shotgun (WGS) entry which is preliminary data.</text>
</comment>
<name>A0ABS2K946_9GAMM</name>
<dbReference type="Proteomes" id="UP001430149">
    <property type="component" value="Unassembled WGS sequence"/>
</dbReference>
<organism evidence="2 3">
    <name type="scientific">Dyella flava</name>
    <dbReference type="NCBI Taxonomy" id="1920170"/>
    <lineage>
        <taxon>Bacteria</taxon>
        <taxon>Pseudomonadati</taxon>
        <taxon>Pseudomonadota</taxon>
        <taxon>Gammaproteobacteria</taxon>
        <taxon>Lysobacterales</taxon>
        <taxon>Rhodanobacteraceae</taxon>
        <taxon>Dyella</taxon>
    </lineage>
</organism>
<dbReference type="EMBL" id="JADIKE010000039">
    <property type="protein sequence ID" value="MBM7127740.1"/>
    <property type="molecule type" value="Genomic_DNA"/>
</dbReference>
<evidence type="ECO:0000313" key="3">
    <source>
        <dbReference type="Proteomes" id="UP001430149"/>
    </source>
</evidence>
<keyword evidence="3" id="KW-1185">Reference proteome</keyword>
<proteinExistence type="predicted"/>
<protein>
    <recommendedName>
        <fullName evidence="4">DUF1579 domain-containing protein</fullName>
    </recommendedName>
</protein>
<evidence type="ECO:0000313" key="2">
    <source>
        <dbReference type="EMBL" id="MBM7127740.1"/>
    </source>
</evidence>
<evidence type="ECO:0000256" key="1">
    <source>
        <dbReference type="SAM" id="SignalP"/>
    </source>
</evidence>
<gene>
    <name evidence="2" type="ORF">ISP19_20385</name>
</gene>
<keyword evidence="1" id="KW-0732">Signal</keyword>
<sequence length="195" mass="21763">MKLFRRALFLSAAWVAATATLPTPAGARDTASSATAAPVLRDGTHDFDFNIGTWHTHIMTLQHPLTGSKTWAELNGTVTVRKIWGGKASMEEIEASGPTEHLEGLTLFLYNPQTHQWDQTFASSKDGVLETTAFGEFKDGRGELIDQETYQGRMILVRTVWSQIKPNSHHFEQSFSDDNGKTWEPNFVANLTRIQ</sequence>
<feature type="signal peptide" evidence="1">
    <location>
        <begin position="1"/>
        <end position="27"/>
    </location>
</feature>
<reference evidence="2" key="1">
    <citation type="submission" date="2020-10" db="EMBL/GenBank/DDBJ databases">
        <title>Phylogeny of dyella-like bacteria.</title>
        <authorList>
            <person name="Fu J."/>
        </authorList>
    </citation>
    <scope>NUCLEOTIDE SEQUENCE</scope>
    <source>
        <strain evidence="2">DHOC52</strain>
    </source>
</reference>
<evidence type="ECO:0008006" key="4">
    <source>
        <dbReference type="Google" id="ProtNLM"/>
    </source>
</evidence>